<accession>A0AAU9UWL1</accession>
<evidence type="ECO:0000313" key="2">
    <source>
        <dbReference type="Proteomes" id="UP001153954"/>
    </source>
</evidence>
<gene>
    <name evidence="1" type="ORF">EEDITHA_LOCUS17999</name>
</gene>
<dbReference type="AlphaFoldDB" id="A0AAU9UWL1"/>
<dbReference type="Proteomes" id="UP001153954">
    <property type="component" value="Unassembled WGS sequence"/>
</dbReference>
<name>A0AAU9UWL1_EUPED</name>
<organism evidence="1 2">
    <name type="scientific">Euphydryas editha</name>
    <name type="common">Edith's checkerspot</name>
    <dbReference type="NCBI Taxonomy" id="104508"/>
    <lineage>
        <taxon>Eukaryota</taxon>
        <taxon>Metazoa</taxon>
        <taxon>Ecdysozoa</taxon>
        <taxon>Arthropoda</taxon>
        <taxon>Hexapoda</taxon>
        <taxon>Insecta</taxon>
        <taxon>Pterygota</taxon>
        <taxon>Neoptera</taxon>
        <taxon>Endopterygota</taxon>
        <taxon>Lepidoptera</taxon>
        <taxon>Glossata</taxon>
        <taxon>Ditrysia</taxon>
        <taxon>Papilionoidea</taxon>
        <taxon>Nymphalidae</taxon>
        <taxon>Nymphalinae</taxon>
        <taxon>Euphydryas</taxon>
    </lineage>
</organism>
<comment type="caution">
    <text evidence="1">The sequence shown here is derived from an EMBL/GenBank/DDBJ whole genome shotgun (WGS) entry which is preliminary data.</text>
</comment>
<sequence length="156" mass="17702">MPDFRRHICLSLLFGEIFCPEYTRQTEIKTIMSERNEETSKSLYPIAPMLISPRLQLTPIKPHATQFSGYDKQAHQTILNEFIILSSANGCAIPTENQSANSNYRISNILITLLVNILNNKDSVVTDHVAKSFFSILQQYNRSTQVSSVACQEHPE</sequence>
<evidence type="ECO:0000313" key="1">
    <source>
        <dbReference type="EMBL" id="CAH2103497.1"/>
    </source>
</evidence>
<dbReference type="EMBL" id="CAKOGL010000026">
    <property type="protein sequence ID" value="CAH2103497.1"/>
    <property type="molecule type" value="Genomic_DNA"/>
</dbReference>
<reference evidence="1" key="1">
    <citation type="submission" date="2022-03" db="EMBL/GenBank/DDBJ databases">
        <authorList>
            <person name="Tunstrom K."/>
        </authorList>
    </citation>
    <scope>NUCLEOTIDE SEQUENCE</scope>
</reference>
<protein>
    <submittedName>
        <fullName evidence="1">Uncharacterized protein</fullName>
    </submittedName>
</protein>
<keyword evidence="2" id="KW-1185">Reference proteome</keyword>
<proteinExistence type="predicted"/>